<dbReference type="SUPFAM" id="SSF46785">
    <property type="entry name" value="Winged helix' DNA-binding domain"/>
    <property type="match status" value="1"/>
</dbReference>
<dbReference type="Pfam" id="PF07729">
    <property type="entry name" value="FCD"/>
    <property type="match status" value="1"/>
</dbReference>
<dbReference type="STRING" id="1045773.SAMN05216555_11632"/>
<keyword evidence="1" id="KW-0805">Transcription regulation</keyword>
<dbReference type="SMART" id="SM00895">
    <property type="entry name" value="FCD"/>
    <property type="match status" value="1"/>
</dbReference>
<reference evidence="5" key="1">
    <citation type="submission" date="2016-10" db="EMBL/GenBank/DDBJ databases">
        <authorList>
            <person name="Varghese N."/>
            <person name="Submissions S."/>
        </authorList>
    </citation>
    <scope>NUCLEOTIDE SEQUENCE [LARGE SCALE GENOMIC DNA]</scope>
    <source>
        <strain evidence="5">CGMCC 1.10783</strain>
    </source>
</reference>
<organism evidence="4 5">
    <name type="scientific">Arthrobacter cupressi</name>
    <dbReference type="NCBI Taxonomy" id="1045773"/>
    <lineage>
        <taxon>Bacteria</taxon>
        <taxon>Bacillati</taxon>
        <taxon>Actinomycetota</taxon>
        <taxon>Actinomycetes</taxon>
        <taxon>Micrococcales</taxon>
        <taxon>Micrococcaceae</taxon>
        <taxon>Arthrobacter</taxon>
    </lineage>
</organism>
<gene>
    <name evidence="4" type="ORF">SAMN05216555_11632</name>
</gene>
<evidence type="ECO:0000256" key="2">
    <source>
        <dbReference type="ARBA" id="ARBA00023125"/>
    </source>
</evidence>
<dbReference type="InterPro" id="IPR008920">
    <property type="entry name" value="TF_FadR/GntR_C"/>
</dbReference>
<dbReference type="PANTHER" id="PTHR43537:SF5">
    <property type="entry name" value="UXU OPERON TRANSCRIPTIONAL REGULATOR"/>
    <property type="match status" value="1"/>
</dbReference>
<dbReference type="Gene3D" id="1.20.120.530">
    <property type="entry name" value="GntR ligand-binding domain-like"/>
    <property type="match status" value="1"/>
</dbReference>
<name>A0A1G8WC84_9MICC</name>
<dbReference type="InterPro" id="IPR000524">
    <property type="entry name" value="Tscrpt_reg_HTH_GntR"/>
</dbReference>
<dbReference type="Pfam" id="PF00392">
    <property type="entry name" value="GntR"/>
    <property type="match status" value="1"/>
</dbReference>
<proteinExistence type="predicted"/>
<accession>A0A1G8WC84</accession>
<dbReference type="SUPFAM" id="SSF48008">
    <property type="entry name" value="GntR ligand-binding domain-like"/>
    <property type="match status" value="1"/>
</dbReference>
<keyword evidence="5" id="KW-1185">Reference proteome</keyword>
<dbReference type="InterPro" id="IPR036390">
    <property type="entry name" value="WH_DNA-bd_sf"/>
</dbReference>
<protein>
    <submittedName>
        <fullName evidence="4">DNA-binding transcriptional regulator, FadR family</fullName>
    </submittedName>
</protein>
<dbReference type="PRINTS" id="PR00035">
    <property type="entry name" value="HTHGNTR"/>
</dbReference>
<dbReference type="GO" id="GO:0003700">
    <property type="term" value="F:DNA-binding transcription factor activity"/>
    <property type="evidence" value="ECO:0007669"/>
    <property type="project" value="InterPro"/>
</dbReference>
<dbReference type="SMART" id="SM00345">
    <property type="entry name" value="HTH_GNTR"/>
    <property type="match status" value="1"/>
</dbReference>
<dbReference type="AlphaFoldDB" id="A0A1G8WC84"/>
<evidence type="ECO:0000313" key="4">
    <source>
        <dbReference type="EMBL" id="SDJ75776.1"/>
    </source>
</evidence>
<dbReference type="PANTHER" id="PTHR43537">
    <property type="entry name" value="TRANSCRIPTIONAL REGULATOR, GNTR FAMILY"/>
    <property type="match status" value="1"/>
</dbReference>
<dbReference type="Proteomes" id="UP000182130">
    <property type="component" value="Unassembled WGS sequence"/>
</dbReference>
<dbReference type="OrthoDB" id="3567645at2"/>
<evidence type="ECO:0000313" key="5">
    <source>
        <dbReference type="Proteomes" id="UP000182130"/>
    </source>
</evidence>
<dbReference type="CDD" id="cd07377">
    <property type="entry name" value="WHTH_GntR"/>
    <property type="match status" value="1"/>
</dbReference>
<dbReference type="Gene3D" id="1.10.10.10">
    <property type="entry name" value="Winged helix-like DNA-binding domain superfamily/Winged helix DNA-binding domain"/>
    <property type="match status" value="1"/>
</dbReference>
<dbReference type="InterPro" id="IPR036388">
    <property type="entry name" value="WH-like_DNA-bd_sf"/>
</dbReference>
<evidence type="ECO:0000256" key="1">
    <source>
        <dbReference type="ARBA" id="ARBA00023015"/>
    </source>
</evidence>
<keyword evidence="2 4" id="KW-0238">DNA-binding</keyword>
<dbReference type="RefSeq" id="WP_074590808.1">
    <property type="nucleotide sequence ID" value="NZ_FNEI01000016.1"/>
</dbReference>
<evidence type="ECO:0000256" key="3">
    <source>
        <dbReference type="ARBA" id="ARBA00023163"/>
    </source>
</evidence>
<dbReference type="GO" id="GO:0003677">
    <property type="term" value="F:DNA binding"/>
    <property type="evidence" value="ECO:0007669"/>
    <property type="project" value="UniProtKB-KW"/>
</dbReference>
<keyword evidence="3" id="KW-0804">Transcription</keyword>
<dbReference type="PROSITE" id="PS50949">
    <property type="entry name" value="HTH_GNTR"/>
    <property type="match status" value="1"/>
</dbReference>
<sequence>MSNLLDSWTADQGPLVRVGAAEGVLAALRSAIESGKLPVGTKLESEAMLAQRFGVSRTMVREALRSLASLGLTATQTGKGTFVVADQAEQDLRLGRYSARQLMEARPHIEIPAAGLAAQRRSSEDLEGLREILDAMDAEEELSQWVVLNSEFHARIARASGNGVFATMQADIEDAMSKQSNTLNQVLDRRKESGAEHHAIFEAIERGSADEATLAMMLHLQGVEIAVETVTGKDTQDL</sequence>
<dbReference type="EMBL" id="FNEI01000016">
    <property type="protein sequence ID" value="SDJ75776.1"/>
    <property type="molecule type" value="Genomic_DNA"/>
</dbReference>
<dbReference type="InterPro" id="IPR011711">
    <property type="entry name" value="GntR_C"/>
</dbReference>